<dbReference type="InterPro" id="IPR022689">
    <property type="entry name" value="Iron_dep_repressor"/>
</dbReference>
<evidence type="ECO:0000256" key="1">
    <source>
        <dbReference type="ARBA" id="ARBA00007871"/>
    </source>
</evidence>
<sequence length="129" mass="14797">MILHESAEDYLETILMLKERLGMVRSIDIVNQTGYSKPSVSVAMKKLRESGHITMDKDGYITLTEQGSQVAQRVYQRHRLLTRFFMTLGVSEETASADACKIEHDLSEETFRCILEHARRHLDDLPGEQ</sequence>
<dbReference type="RefSeq" id="WP_349215035.1">
    <property type="nucleotide sequence ID" value="NZ_JBBMFA010000059.1"/>
</dbReference>
<evidence type="ECO:0000256" key="2">
    <source>
        <dbReference type="ARBA" id="ARBA00023015"/>
    </source>
</evidence>
<dbReference type="PANTHER" id="PTHR33238:SF7">
    <property type="entry name" value="IRON-DEPENDENT TRANSCRIPTIONAL REGULATOR"/>
    <property type="match status" value="1"/>
</dbReference>
<keyword evidence="3" id="KW-0238">DNA-binding</keyword>
<dbReference type="Pfam" id="PF02742">
    <property type="entry name" value="Fe_dep_repr_C"/>
    <property type="match status" value="1"/>
</dbReference>
<protein>
    <submittedName>
        <fullName evidence="6">Metal-dependent transcriptional regulator</fullName>
    </submittedName>
</protein>
<reference evidence="6 7" key="1">
    <citation type="submission" date="2024-03" db="EMBL/GenBank/DDBJ databases">
        <title>Human intestinal bacterial collection.</title>
        <authorList>
            <person name="Pauvert C."/>
            <person name="Hitch T.C.A."/>
            <person name="Clavel T."/>
        </authorList>
    </citation>
    <scope>NUCLEOTIDE SEQUENCE [LARGE SCALE GENOMIC DNA]</scope>
    <source>
        <strain evidence="6 7">CLA-JM-H11</strain>
    </source>
</reference>
<evidence type="ECO:0000256" key="3">
    <source>
        <dbReference type="ARBA" id="ARBA00023125"/>
    </source>
</evidence>
<evidence type="ECO:0000259" key="5">
    <source>
        <dbReference type="PROSITE" id="PS50944"/>
    </source>
</evidence>
<keyword evidence="2" id="KW-0805">Transcription regulation</keyword>
<dbReference type="InterPro" id="IPR001367">
    <property type="entry name" value="Fe_dep_repressor"/>
</dbReference>
<dbReference type="InterPro" id="IPR036388">
    <property type="entry name" value="WH-like_DNA-bd_sf"/>
</dbReference>
<dbReference type="InterPro" id="IPR036390">
    <property type="entry name" value="WH_DNA-bd_sf"/>
</dbReference>
<evidence type="ECO:0000313" key="7">
    <source>
        <dbReference type="Proteomes" id="UP001477672"/>
    </source>
</evidence>
<evidence type="ECO:0000313" key="6">
    <source>
        <dbReference type="EMBL" id="MEQ2519592.1"/>
    </source>
</evidence>
<dbReference type="Pfam" id="PF01325">
    <property type="entry name" value="Fe_dep_repress"/>
    <property type="match status" value="1"/>
</dbReference>
<comment type="caution">
    <text evidence="6">The sequence shown here is derived from an EMBL/GenBank/DDBJ whole genome shotgun (WGS) entry which is preliminary data.</text>
</comment>
<dbReference type="InterPro" id="IPR050536">
    <property type="entry name" value="DtxR_MntR_Metal-Reg"/>
</dbReference>
<dbReference type="EMBL" id="JBBMFA010000059">
    <property type="protein sequence ID" value="MEQ2519592.1"/>
    <property type="molecule type" value="Genomic_DNA"/>
</dbReference>
<dbReference type="Gene3D" id="1.10.60.10">
    <property type="entry name" value="Iron dependent repressor, metal binding and dimerisation domain"/>
    <property type="match status" value="1"/>
</dbReference>
<gene>
    <name evidence="6" type="ORF">WMO24_03985</name>
</gene>
<dbReference type="SUPFAM" id="SSF46785">
    <property type="entry name" value="Winged helix' DNA-binding domain"/>
    <property type="match status" value="1"/>
</dbReference>
<dbReference type="SMART" id="SM00529">
    <property type="entry name" value="HTH_DTXR"/>
    <property type="match status" value="1"/>
</dbReference>
<keyword evidence="7" id="KW-1185">Reference proteome</keyword>
<evidence type="ECO:0000256" key="4">
    <source>
        <dbReference type="ARBA" id="ARBA00023163"/>
    </source>
</evidence>
<feature type="domain" description="HTH dtxR-type" evidence="5">
    <location>
        <begin position="3"/>
        <end position="64"/>
    </location>
</feature>
<comment type="similarity">
    <text evidence="1">Belongs to the DtxR/MntR family.</text>
</comment>
<dbReference type="Gene3D" id="1.10.10.10">
    <property type="entry name" value="Winged helix-like DNA-binding domain superfamily/Winged helix DNA-binding domain"/>
    <property type="match status" value="1"/>
</dbReference>
<dbReference type="InterPro" id="IPR022687">
    <property type="entry name" value="HTH_DTXR"/>
</dbReference>
<dbReference type="Proteomes" id="UP001477672">
    <property type="component" value="Unassembled WGS sequence"/>
</dbReference>
<dbReference type="PANTHER" id="PTHR33238">
    <property type="entry name" value="IRON (METAL) DEPENDENT REPRESSOR, DTXR FAMILY"/>
    <property type="match status" value="1"/>
</dbReference>
<dbReference type="InterPro" id="IPR036421">
    <property type="entry name" value="Fe_dep_repressor_sf"/>
</dbReference>
<organism evidence="6 7">
    <name type="scientific">Ruthenibacterium intestinale</name>
    <dbReference type="NCBI Taxonomy" id="3133163"/>
    <lineage>
        <taxon>Bacteria</taxon>
        <taxon>Bacillati</taxon>
        <taxon>Bacillota</taxon>
        <taxon>Clostridia</taxon>
        <taxon>Eubacteriales</taxon>
        <taxon>Oscillospiraceae</taxon>
        <taxon>Ruthenibacterium</taxon>
    </lineage>
</organism>
<accession>A0ABV1GCM3</accession>
<name>A0ABV1GCM3_9FIRM</name>
<dbReference type="PROSITE" id="PS50944">
    <property type="entry name" value="HTH_DTXR"/>
    <property type="match status" value="1"/>
</dbReference>
<proteinExistence type="inferred from homology"/>
<keyword evidence="4" id="KW-0804">Transcription</keyword>
<dbReference type="SUPFAM" id="SSF47979">
    <property type="entry name" value="Iron-dependent repressor protein, dimerization domain"/>
    <property type="match status" value="1"/>
</dbReference>